<dbReference type="AlphaFoldDB" id="A0A809N147"/>
<evidence type="ECO:0000313" key="2">
    <source>
        <dbReference type="Proteomes" id="UP000002067"/>
    </source>
</evidence>
<protein>
    <submittedName>
        <fullName evidence="1">Phage resolvase</fullName>
    </submittedName>
</protein>
<gene>
    <name evidence="1" type="ordered locus">LRHM_1060</name>
</gene>
<dbReference type="InterPro" id="IPR008822">
    <property type="entry name" value="Endonuclease_RusA-like"/>
</dbReference>
<proteinExistence type="predicted"/>
<dbReference type="RefSeq" id="WP_014569474.1">
    <property type="nucleotide sequence ID" value="NC_013198.1"/>
</dbReference>
<name>A0A809N147_LACRG</name>
<dbReference type="GO" id="GO:0006281">
    <property type="term" value="P:DNA repair"/>
    <property type="evidence" value="ECO:0007669"/>
    <property type="project" value="InterPro"/>
</dbReference>
<reference evidence="1 2" key="1">
    <citation type="journal article" date="2009" name="J. Bacteriol.">
        <title>Complete genome sequence of the probiotic Lactobacillus rhamnosus ATCC 53103.</title>
        <authorList>
            <person name="Morita H."/>
            <person name="Toh H."/>
            <person name="Oshima K."/>
            <person name="Murakami M."/>
            <person name="Taylor T.D."/>
            <person name="Igimi S."/>
            <person name="Hattori M."/>
        </authorList>
    </citation>
    <scope>NUCLEOTIDE SEQUENCE [LARGE SCALE GENOMIC DNA]</scope>
    <source>
        <strain evidence="2">ATCC 53103 / LMG 18243 / GG [Tokyo]</strain>
    </source>
</reference>
<organism evidence="1 2">
    <name type="scientific">Lacticaseibacillus rhamnosus (strain ATCC 53103 / LMG 18243 / GG)</name>
    <name type="common">Lactobacillus rhamnosus</name>
    <dbReference type="NCBI Taxonomy" id="568703"/>
    <lineage>
        <taxon>Bacteria</taxon>
        <taxon>Bacillati</taxon>
        <taxon>Bacillota</taxon>
        <taxon>Bacilli</taxon>
        <taxon>Lactobacillales</taxon>
        <taxon>Lactobacillaceae</taxon>
        <taxon>Lacticaseibacillus</taxon>
    </lineage>
</organism>
<sequence length="133" mass="15287">MIRLTIPGNPVPQGRPRFTRMGHAYDPTKSRNYKQHVKSVASELNIEPLSGPIRVSMEIYRQLQKSGSKALIRRKKEGKVRPTVKPDVDNYYKSVSDALTGILWEDDNQIVEIHVGKWYSDQPRVEIEAEEID</sequence>
<dbReference type="SUPFAM" id="SSF103084">
    <property type="entry name" value="Holliday junction resolvase RusA"/>
    <property type="match status" value="1"/>
</dbReference>
<evidence type="ECO:0000313" key="1">
    <source>
        <dbReference type="EMBL" id="BAI41587.1"/>
    </source>
</evidence>
<dbReference type="GO" id="GO:0006310">
    <property type="term" value="P:DNA recombination"/>
    <property type="evidence" value="ECO:0007669"/>
    <property type="project" value="InterPro"/>
</dbReference>
<dbReference type="Proteomes" id="UP000002067">
    <property type="component" value="Chromosome"/>
</dbReference>
<dbReference type="GO" id="GO:0000287">
    <property type="term" value="F:magnesium ion binding"/>
    <property type="evidence" value="ECO:0007669"/>
    <property type="project" value="InterPro"/>
</dbReference>
<dbReference type="EMBL" id="AP011548">
    <property type="protein sequence ID" value="BAI41587.1"/>
    <property type="molecule type" value="Genomic_DNA"/>
</dbReference>
<dbReference type="KEGG" id="lrg:LRHM_1060"/>
<dbReference type="Pfam" id="PF05866">
    <property type="entry name" value="RusA"/>
    <property type="match status" value="1"/>
</dbReference>
<dbReference type="Gene3D" id="3.30.1330.70">
    <property type="entry name" value="Holliday junction resolvase RusA"/>
    <property type="match status" value="1"/>
</dbReference>
<accession>A0A809N147</accession>
<dbReference type="InterPro" id="IPR036614">
    <property type="entry name" value="RusA-like_sf"/>
</dbReference>